<accession>A0A074V4A0</accession>
<reference evidence="2 3" key="1">
    <citation type="journal article" date="2014" name="PLoS Genet.">
        <title>Hidden diversity in honey bee gut symbionts detected by single-cell genomics.</title>
        <authorList>
            <person name="Engel P."/>
            <person name="Stepanauskas R."/>
            <person name="Moran N."/>
        </authorList>
    </citation>
    <scope>NUCLEOTIDE SEQUENCE [LARGE SCALE GENOMIC DNA]</scope>
    <source>
        <strain evidence="2 3">SCGC AB-598-J21</strain>
    </source>
</reference>
<feature type="chain" id="PRO_5001700410" evidence="1">
    <location>
        <begin position="22"/>
        <end position="128"/>
    </location>
</feature>
<evidence type="ECO:0000256" key="1">
    <source>
        <dbReference type="SAM" id="SignalP"/>
    </source>
</evidence>
<evidence type="ECO:0000313" key="2">
    <source>
        <dbReference type="EMBL" id="KEQ00021.1"/>
    </source>
</evidence>
<feature type="signal peptide" evidence="1">
    <location>
        <begin position="1"/>
        <end position="21"/>
    </location>
</feature>
<evidence type="ECO:0000313" key="3">
    <source>
        <dbReference type="Proteomes" id="UP000027644"/>
    </source>
</evidence>
<name>A0A074V4A0_9NEIS</name>
<keyword evidence="1" id="KW-0732">Signal</keyword>
<gene>
    <name evidence="2" type="ORF">SASC598J21_021340</name>
</gene>
<dbReference type="AlphaFoldDB" id="A0A074V4A0"/>
<dbReference type="EMBL" id="AVQL01000455">
    <property type="protein sequence ID" value="KEQ00021.1"/>
    <property type="molecule type" value="Genomic_DNA"/>
</dbReference>
<sequence length="128" mass="14627">MKYLRLVLLSLIFLSSSLVWAGRVLPNDIHIVVLKQAEGQQVVLGTAKKAWLRTLSLGLVKGNKTFQLSRGVRIHDTNNRFVTYNNLYKFKNATIAVRVDRANQIQEIWVLTDEEQDALVRPNNPQVE</sequence>
<protein>
    <submittedName>
        <fullName evidence="2">Uncharacterized protein</fullName>
    </submittedName>
</protein>
<dbReference type="Proteomes" id="UP000027644">
    <property type="component" value="Unassembled WGS sequence"/>
</dbReference>
<comment type="caution">
    <text evidence="2">The sequence shown here is derived from an EMBL/GenBank/DDBJ whole genome shotgun (WGS) entry which is preliminary data.</text>
</comment>
<proteinExistence type="predicted"/>
<organism evidence="2 3">
    <name type="scientific">Snodgrassella alvi SCGC AB-598-J21</name>
    <dbReference type="NCBI Taxonomy" id="1385367"/>
    <lineage>
        <taxon>Bacteria</taxon>
        <taxon>Pseudomonadati</taxon>
        <taxon>Pseudomonadota</taxon>
        <taxon>Betaproteobacteria</taxon>
        <taxon>Neisseriales</taxon>
        <taxon>Neisseriaceae</taxon>
        <taxon>Snodgrassella</taxon>
    </lineage>
</organism>